<dbReference type="InParanoid" id="K2QP83"/>
<evidence type="ECO:0000313" key="1">
    <source>
        <dbReference type="EMBL" id="EKG11761.1"/>
    </source>
</evidence>
<name>K2QP83_MACPH</name>
<accession>K2QP83</accession>
<dbReference type="STRING" id="1126212.K2QP83"/>
<dbReference type="HOGENOM" id="CLU_1768452_0_0_1"/>
<dbReference type="EMBL" id="AHHD01000467">
    <property type="protein sequence ID" value="EKG11761.1"/>
    <property type="molecule type" value="Genomic_DNA"/>
</dbReference>
<evidence type="ECO:0000313" key="2">
    <source>
        <dbReference type="Proteomes" id="UP000007129"/>
    </source>
</evidence>
<dbReference type="OrthoDB" id="341421at2759"/>
<reference evidence="1 2" key="1">
    <citation type="journal article" date="2012" name="BMC Genomics">
        <title>Tools to kill: Genome of one of the most destructive plant pathogenic fungi Macrophomina phaseolina.</title>
        <authorList>
            <person name="Islam M.S."/>
            <person name="Haque M.S."/>
            <person name="Islam M.M."/>
            <person name="Emdad E.M."/>
            <person name="Halim A."/>
            <person name="Hossen Q.M.M."/>
            <person name="Hossain M.Z."/>
            <person name="Ahmed B."/>
            <person name="Rahim S."/>
            <person name="Rahman M.S."/>
            <person name="Alam M.M."/>
            <person name="Hou S."/>
            <person name="Wan X."/>
            <person name="Saito J.A."/>
            <person name="Alam M."/>
        </authorList>
    </citation>
    <scope>NUCLEOTIDE SEQUENCE [LARGE SCALE GENOMIC DNA]</scope>
    <source>
        <strain evidence="1 2">MS6</strain>
    </source>
</reference>
<sequence length="147" mass="17223">MEYFNHADEGVDGFVLEPNKWDDTKVDEIILPKLYRAQMEALDERGFLGDYTIDNAQFCYRTQVALRALVLPGNTWRRFADGFDEGDRERDSVNERLVQILKQYERDIDKIDKKVQALPESDRRSTLQKRWDQIRTIIGALLVQVEG</sequence>
<organism evidence="1 2">
    <name type="scientific">Macrophomina phaseolina (strain MS6)</name>
    <name type="common">Charcoal rot fungus</name>
    <dbReference type="NCBI Taxonomy" id="1126212"/>
    <lineage>
        <taxon>Eukaryota</taxon>
        <taxon>Fungi</taxon>
        <taxon>Dikarya</taxon>
        <taxon>Ascomycota</taxon>
        <taxon>Pezizomycotina</taxon>
        <taxon>Dothideomycetes</taxon>
        <taxon>Dothideomycetes incertae sedis</taxon>
        <taxon>Botryosphaeriales</taxon>
        <taxon>Botryosphaeriaceae</taxon>
        <taxon>Macrophomina</taxon>
    </lineage>
</organism>
<gene>
    <name evidence="1" type="ORF">MPH_11255</name>
</gene>
<dbReference type="Proteomes" id="UP000007129">
    <property type="component" value="Unassembled WGS sequence"/>
</dbReference>
<dbReference type="VEuPathDB" id="FungiDB:MPH_11255"/>
<comment type="caution">
    <text evidence="1">The sequence shown here is derived from an EMBL/GenBank/DDBJ whole genome shotgun (WGS) entry which is preliminary data.</text>
</comment>
<proteinExistence type="predicted"/>
<protein>
    <submittedName>
        <fullName evidence="1">SET domain-containing protein</fullName>
    </submittedName>
</protein>
<dbReference type="AlphaFoldDB" id="K2QP83"/>